<reference evidence="3 4" key="1">
    <citation type="journal article" date="2018" name="Cell">
        <title>The Chara Genome: Secondary Complexity and Implications for Plant Terrestrialization.</title>
        <authorList>
            <person name="Nishiyama T."/>
            <person name="Sakayama H."/>
            <person name="Vries J.D."/>
            <person name="Buschmann H."/>
            <person name="Saint-Marcoux D."/>
            <person name="Ullrich K.K."/>
            <person name="Haas F.B."/>
            <person name="Vanderstraeten L."/>
            <person name="Becker D."/>
            <person name="Lang D."/>
            <person name="Vosolsobe S."/>
            <person name="Rombauts S."/>
            <person name="Wilhelmsson P.K.I."/>
            <person name="Janitza P."/>
            <person name="Kern R."/>
            <person name="Heyl A."/>
            <person name="Rumpler F."/>
            <person name="Villalobos L.I.A.C."/>
            <person name="Clay J.M."/>
            <person name="Skokan R."/>
            <person name="Toyoda A."/>
            <person name="Suzuki Y."/>
            <person name="Kagoshima H."/>
            <person name="Schijlen E."/>
            <person name="Tajeshwar N."/>
            <person name="Catarino B."/>
            <person name="Hetherington A.J."/>
            <person name="Saltykova A."/>
            <person name="Bonnot C."/>
            <person name="Breuninger H."/>
            <person name="Symeonidi A."/>
            <person name="Radhakrishnan G.V."/>
            <person name="Van Nieuwerburgh F."/>
            <person name="Deforce D."/>
            <person name="Chang C."/>
            <person name="Karol K.G."/>
            <person name="Hedrich R."/>
            <person name="Ulvskov P."/>
            <person name="Glockner G."/>
            <person name="Delwiche C.F."/>
            <person name="Petrasek J."/>
            <person name="Van de Peer Y."/>
            <person name="Friml J."/>
            <person name="Beilby M."/>
            <person name="Dolan L."/>
            <person name="Kohara Y."/>
            <person name="Sugano S."/>
            <person name="Fujiyama A."/>
            <person name="Delaux P.-M."/>
            <person name="Quint M."/>
            <person name="TheiBen G."/>
            <person name="Hagemann M."/>
            <person name="Harholt J."/>
            <person name="Dunand C."/>
            <person name="Zachgo S."/>
            <person name="Langdale J."/>
            <person name="Maumus F."/>
            <person name="Straeten D.V.D."/>
            <person name="Gould S.B."/>
            <person name="Rensing S.A."/>
        </authorList>
    </citation>
    <scope>NUCLEOTIDE SEQUENCE [LARGE SCALE GENOMIC DNA]</scope>
    <source>
        <strain evidence="3 4">S276</strain>
    </source>
</reference>
<feature type="domain" description="Retrotransposon gag" evidence="2">
    <location>
        <begin position="88"/>
        <end position="162"/>
    </location>
</feature>
<accession>A0A388LXP4</accession>
<dbReference type="AlphaFoldDB" id="A0A388LXP4"/>
<sequence>MLGGISTFAASATISEHLSTLQTELRQLYQPPDNDRSTSALKHYKMPIFRIEKFDDYTHQNPVVRWQGFTTELGIHEHLYFVALFLNIQGRCQIWLSHIATIHDVQISNLYKKISWEDLTREWKKQFIVDDAPVVAINRLFTMTQGNTSMRDWLTEWQKIVATPDLDLLFLHMRREFYNRSCAALSLALGDREQYTAFVEIIDKGREIIKSNQVVAHEKTAWQPIHVEKGKFGPRPQHVVAIQPDNIVEDLAATPASHEEDQGVAVQPQSNNNSRGKGKAKTASPTGNGQPVPWVKFNLTEAEYKYRSRHGRYYWYNGTKHKISQCQDQGKEDVRPQISSGN</sequence>
<comment type="caution">
    <text evidence="3">The sequence shown here is derived from an EMBL/GenBank/DDBJ whole genome shotgun (WGS) entry which is preliminary data.</text>
</comment>
<dbReference type="Pfam" id="PF03732">
    <property type="entry name" value="Retrotrans_gag"/>
    <property type="match status" value="1"/>
</dbReference>
<organism evidence="3 4">
    <name type="scientific">Chara braunii</name>
    <name type="common">Braun's stonewort</name>
    <dbReference type="NCBI Taxonomy" id="69332"/>
    <lineage>
        <taxon>Eukaryota</taxon>
        <taxon>Viridiplantae</taxon>
        <taxon>Streptophyta</taxon>
        <taxon>Charophyceae</taxon>
        <taxon>Charales</taxon>
        <taxon>Characeae</taxon>
        <taxon>Chara</taxon>
    </lineage>
</organism>
<keyword evidence="4" id="KW-1185">Reference proteome</keyword>
<dbReference type="InterPro" id="IPR005162">
    <property type="entry name" value="Retrotrans_gag_dom"/>
</dbReference>
<dbReference type="Gramene" id="GBG87100">
    <property type="protein sequence ID" value="GBG87100"/>
    <property type="gene ID" value="CBR_g44556"/>
</dbReference>
<feature type="region of interest" description="Disordered" evidence="1">
    <location>
        <begin position="255"/>
        <end position="293"/>
    </location>
</feature>
<proteinExistence type="predicted"/>
<protein>
    <recommendedName>
        <fullName evidence="2">Retrotransposon gag domain-containing protein</fullName>
    </recommendedName>
</protein>
<evidence type="ECO:0000259" key="2">
    <source>
        <dbReference type="Pfam" id="PF03732"/>
    </source>
</evidence>
<name>A0A388LXP4_CHABU</name>
<evidence type="ECO:0000256" key="1">
    <source>
        <dbReference type="SAM" id="MobiDB-lite"/>
    </source>
</evidence>
<gene>
    <name evidence="3" type="ORF">CBR_g44556</name>
</gene>
<evidence type="ECO:0000313" key="3">
    <source>
        <dbReference type="EMBL" id="GBG87100.1"/>
    </source>
</evidence>
<dbReference type="EMBL" id="BFEA01000595">
    <property type="protein sequence ID" value="GBG87100.1"/>
    <property type="molecule type" value="Genomic_DNA"/>
</dbReference>
<dbReference type="Proteomes" id="UP000265515">
    <property type="component" value="Unassembled WGS sequence"/>
</dbReference>
<evidence type="ECO:0000313" key="4">
    <source>
        <dbReference type="Proteomes" id="UP000265515"/>
    </source>
</evidence>